<keyword evidence="2" id="KW-1185">Reference proteome</keyword>
<evidence type="ECO:0000313" key="2">
    <source>
        <dbReference type="Proteomes" id="UP001596001"/>
    </source>
</evidence>
<organism evidence="1 2">
    <name type="scientific">Giesbergeria sinuosa</name>
    <dbReference type="NCBI Taxonomy" id="80883"/>
    <lineage>
        <taxon>Bacteria</taxon>
        <taxon>Pseudomonadati</taxon>
        <taxon>Pseudomonadota</taxon>
        <taxon>Betaproteobacteria</taxon>
        <taxon>Burkholderiales</taxon>
        <taxon>Comamonadaceae</taxon>
        <taxon>Giesbergeria</taxon>
    </lineage>
</organism>
<protein>
    <submittedName>
        <fullName evidence="1">Helix-turn-helix transcriptional regulator</fullName>
    </submittedName>
</protein>
<name>A0ABV9QBF3_9BURK</name>
<evidence type="ECO:0000313" key="1">
    <source>
        <dbReference type="EMBL" id="MFC4788400.1"/>
    </source>
</evidence>
<dbReference type="InterPro" id="IPR010260">
    <property type="entry name" value="AlpA"/>
</dbReference>
<comment type="caution">
    <text evidence="1">The sequence shown here is derived from an EMBL/GenBank/DDBJ whole genome shotgun (WGS) entry which is preliminary data.</text>
</comment>
<dbReference type="EMBL" id="JBHSHJ010000003">
    <property type="protein sequence ID" value="MFC4788400.1"/>
    <property type="molecule type" value="Genomic_DNA"/>
</dbReference>
<dbReference type="Pfam" id="PF05930">
    <property type="entry name" value="Phage_AlpA"/>
    <property type="match status" value="1"/>
</dbReference>
<proteinExistence type="predicted"/>
<dbReference type="RefSeq" id="WP_382430791.1">
    <property type="nucleotide sequence ID" value="NZ_JBHSHJ010000003.1"/>
</dbReference>
<gene>
    <name evidence="1" type="ORF">ACFO6X_05305</name>
</gene>
<accession>A0ABV9QBF3</accession>
<dbReference type="Gene3D" id="1.10.238.160">
    <property type="match status" value="1"/>
</dbReference>
<sequence length="73" mass="8591">MTTTEPIRYIRRKTLLERVPYTDRHILNLEKKGQFPKRRVLSARCVAWVEAEVEAWLKSRQIGSLTPPCTHQS</sequence>
<reference evidence="2" key="1">
    <citation type="journal article" date="2019" name="Int. J. Syst. Evol. Microbiol.">
        <title>The Global Catalogue of Microorganisms (GCM) 10K type strain sequencing project: providing services to taxonomists for standard genome sequencing and annotation.</title>
        <authorList>
            <consortium name="The Broad Institute Genomics Platform"/>
            <consortium name="The Broad Institute Genome Sequencing Center for Infectious Disease"/>
            <person name="Wu L."/>
            <person name="Ma J."/>
        </authorList>
    </citation>
    <scope>NUCLEOTIDE SEQUENCE [LARGE SCALE GENOMIC DNA]</scope>
    <source>
        <strain evidence="2">CCUG 49452</strain>
    </source>
</reference>
<dbReference type="Proteomes" id="UP001596001">
    <property type="component" value="Unassembled WGS sequence"/>
</dbReference>